<evidence type="ECO:0000256" key="1">
    <source>
        <dbReference type="PROSITE-ProRule" id="PRU00047"/>
    </source>
</evidence>
<dbReference type="AlphaFoldDB" id="A0A8C4Q241"/>
<organism evidence="3 4">
    <name type="scientific">Eptatretus burgeri</name>
    <name type="common">Inshore hagfish</name>
    <dbReference type="NCBI Taxonomy" id="7764"/>
    <lineage>
        <taxon>Eukaryota</taxon>
        <taxon>Metazoa</taxon>
        <taxon>Chordata</taxon>
        <taxon>Craniata</taxon>
        <taxon>Vertebrata</taxon>
        <taxon>Cyclostomata</taxon>
        <taxon>Myxini</taxon>
        <taxon>Myxiniformes</taxon>
        <taxon>Myxinidae</taxon>
        <taxon>Eptatretinae</taxon>
        <taxon>Eptatretus</taxon>
    </lineage>
</organism>
<accession>A0A8C4Q241</accession>
<proteinExistence type="predicted"/>
<keyword evidence="1" id="KW-0863">Zinc-finger</keyword>
<name>A0A8C4Q241_EPTBU</name>
<dbReference type="OMA" id="QNTHRVI"/>
<protein>
    <recommendedName>
        <fullName evidence="2">CCHC-type domain-containing protein</fullName>
    </recommendedName>
</protein>
<dbReference type="PROSITE" id="PS50158">
    <property type="entry name" value="ZF_CCHC"/>
    <property type="match status" value="1"/>
</dbReference>
<dbReference type="Proteomes" id="UP000694388">
    <property type="component" value="Unplaced"/>
</dbReference>
<evidence type="ECO:0000313" key="3">
    <source>
        <dbReference type="Ensembl" id="ENSEBUP00000008796.1"/>
    </source>
</evidence>
<keyword evidence="1" id="KW-0479">Metal-binding</keyword>
<dbReference type="Ensembl" id="ENSEBUT00000009308.1">
    <property type="protein sequence ID" value="ENSEBUP00000008796.1"/>
    <property type="gene ID" value="ENSEBUG00000005690.1"/>
</dbReference>
<keyword evidence="1" id="KW-0862">Zinc</keyword>
<dbReference type="GeneTree" id="ENSGT00390000009800"/>
<reference evidence="3" key="2">
    <citation type="submission" date="2025-09" db="UniProtKB">
        <authorList>
            <consortium name="Ensembl"/>
        </authorList>
    </citation>
    <scope>IDENTIFICATION</scope>
</reference>
<evidence type="ECO:0000259" key="2">
    <source>
        <dbReference type="PROSITE" id="PS50158"/>
    </source>
</evidence>
<dbReference type="GO" id="GO:0003676">
    <property type="term" value="F:nucleic acid binding"/>
    <property type="evidence" value="ECO:0007669"/>
    <property type="project" value="InterPro"/>
</dbReference>
<reference evidence="3" key="1">
    <citation type="submission" date="2025-08" db="UniProtKB">
        <authorList>
            <consortium name="Ensembl"/>
        </authorList>
    </citation>
    <scope>IDENTIFICATION</scope>
</reference>
<evidence type="ECO:0000313" key="4">
    <source>
        <dbReference type="Proteomes" id="UP000694388"/>
    </source>
</evidence>
<feature type="domain" description="CCHC-type" evidence="2">
    <location>
        <begin position="180"/>
        <end position="194"/>
    </location>
</feature>
<dbReference type="InterPro" id="IPR001878">
    <property type="entry name" value="Znf_CCHC"/>
</dbReference>
<keyword evidence="4" id="KW-1185">Reference proteome</keyword>
<sequence length="272" mass="29329">MAAACSQQSAAFEHLSRKHGIACSPPEGVTVEAIVMVIGNIIGFEKVRAASCMNKRVIIFVSDEAFVAPIVEQGLALDSGTFVMAYPLDCCVQRVVISNLPPFLKNDLIPSAMQRYGDCVSPLIMLPVGFNDKRESHVMSFRRQVFMVLKKEYASLNLVMKFTSNGHNYQLYVSTNTLNCFGCGAIGHMKQFCPISQKQPPLNAPSNDFQTNTITFTQNDHPPPNVTHSVGNDTFHSMTDTARKVSASNVTDCAHNDPLPNVTGGGGGGGGG</sequence>
<dbReference type="GO" id="GO:0008270">
    <property type="term" value="F:zinc ion binding"/>
    <property type="evidence" value="ECO:0007669"/>
    <property type="project" value="UniProtKB-KW"/>
</dbReference>